<sequence>MVSIIPITTEVDNVIFANVTIDDSFHYKPDELPVAVPVDSTRYLIGEKLSVCFKIRESCFYGIEKCDLASGVFLNNAPKILCCLTASASCGYLCYCMQWTGPVCCP</sequence>
<organism evidence="1">
    <name type="scientific">viral metagenome</name>
    <dbReference type="NCBI Taxonomy" id="1070528"/>
    <lineage>
        <taxon>unclassified sequences</taxon>
        <taxon>metagenomes</taxon>
        <taxon>organismal metagenomes</taxon>
    </lineage>
</organism>
<name>A0A6C0B338_9ZZZZ</name>
<dbReference type="AlphaFoldDB" id="A0A6C0B338"/>
<protein>
    <submittedName>
        <fullName evidence="1">Uncharacterized protein</fullName>
    </submittedName>
</protein>
<reference evidence="1" key="1">
    <citation type="journal article" date="2020" name="Nature">
        <title>Giant virus diversity and host interactions through global metagenomics.</title>
        <authorList>
            <person name="Schulz F."/>
            <person name="Roux S."/>
            <person name="Paez-Espino D."/>
            <person name="Jungbluth S."/>
            <person name="Walsh D.A."/>
            <person name="Denef V.J."/>
            <person name="McMahon K.D."/>
            <person name="Konstantinidis K.T."/>
            <person name="Eloe-Fadrosh E.A."/>
            <person name="Kyrpides N.C."/>
            <person name="Woyke T."/>
        </authorList>
    </citation>
    <scope>NUCLEOTIDE SEQUENCE</scope>
    <source>
        <strain evidence="1">GVMAG-M-3300009187-29</strain>
    </source>
</reference>
<accession>A0A6C0B338</accession>
<evidence type="ECO:0000313" key="1">
    <source>
        <dbReference type="EMBL" id="QHS86201.1"/>
    </source>
</evidence>
<dbReference type="EMBL" id="MN739052">
    <property type="protein sequence ID" value="QHS86201.1"/>
    <property type="molecule type" value="Genomic_DNA"/>
</dbReference>
<proteinExistence type="predicted"/>